<dbReference type="PROSITE" id="PS51194">
    <property type="entry name" value="HELICASE_CTER"/>
    <property type="match status" value="1"/>
</dbReference>
<dbReference type="GO" id="GO:0000716">
    <property type="term" value="P:transcription-coupled nucleotide-excision repair, DNA damage recognition"/>
    <property type="evidence" value="ECO:0007669"/>
    <property type="project" value="UniProtKB-UniRule"/>
</dbReference>
<evidence type="ECO:0000259" key="10">
    <source>
        <dbReference type="PROSITE" id="PS51192"/>
    </source>
</evidence>
<dbReference type="GO" id="GO:0005737">
    <property type="term" value="C:cytoplasm"/>
    <property type="evidence" value="ECO:0007669"/>
    <property type="project" value="UniProtKB-SubCell"/>
</dbReference>
<reference evidence="12 13" key="1">
    <citation type="submission" date="2017-04" db="EMBL/GenBank/DDBJ databases">
        <title>Genomic insights into metabolism of Thermodesulfobium acidiphilum.</title>
        <authorList>
            <person name="Toshchakov S.V."/>
            <person name="Frolov E.N."/>
            <person name="Kublanov I.V."/>
            <person name="Samarov N.I."/>
            <person name="Novikov A."/>
            <person name="Lebedinsky A.V."/>
            <person name="Bonch-Osmolovskaya E.A."/>
            <person name="Chernyh N.A."/>
        </authorList>
    </citation>
    <scope>NUCLEOTIDE SEQUENCE [LARGE SCALE GENOMIC DNA]</scope>
    <source>
        <strain evidence="12 13">3127-1</strain>
    </source>
</reference>
<dbReference type="Proteomes" id="UP000244792">
    <property type="component" value="Chromosome"/>
</dbReference>
<dbReference type="InterPro" id="IPR041471">
    <property type="entry name" value="UvrB_inter"/>
</dbReference>
<dbReference type="SUPFAM" id="SSF141259">
    <property type="entry name" value="CarD-like"/>
    <property type="match status" value="1"/>
</dbReference>
<evidence type="ECO:0000256" key="6">
    <source>
        <dbReference type="ARBA" id="ARBA00022840"/>
    </source>
</evidence>
<evidence type="ECO:0000256" key="2">
    <source>
        <dbReference type="ARBA" id="ARBA00022741"/>
    </source>
</evidence>
<dbReference type="KEGG" id="taci:TDSAC_0270"/>
<dbReference type="InterPro" id="IPR011545">
    <property type="entry name" value="DEAD/DEAH_box_helicase_dom"/>
</dbReference>
<dbReference type="SUPFAM" id="SSF52540">
    <property type="entry name" value="P-loop containing nucleoside triphosphate hydrolases"/>
    <property type="match status" value="3"/>
</dbReference>
<evidence type="ECO:0000313" key="13">
    <source>
        <dbReference type="Proteomes" id="UP000244792"/>
    </source>
</evidence>
<protein>
    <recommendedName>
        <fullName evidence="9">Transcription-repair-coupling factor</fullName>
        <shortName evidence="9">TRCF</shortName>
        <ecNumber evidence="9">3.6.4.-</ecNumber>
    </recommendedName>
</protein>
<dbReference type="RefSeq" id="WP_108308242.1">
    <property type="nucleotide sequence ID" value="NZ_CP020921.1"/>
</dbReference>
<dbReference type="InterPro" id="IPR005118">
    <property type="entry name" value="TRCF_C"/>
</dbReference>
<keyword evidence="6 9" id="KW-0067">ATP-binding</keyword>
<dbReference type="InterPro" id="IPR047112">
    <property type="entry name" value="RecG/Mfd"/>
</dbReference>
<keyword evidence="2 9" id="KW-0547">Nucleotide-binding</keyword>
<dbReference type="Gene3D" id="3.40.50.11180">
    <property type="match status" value="1"/>
</dbReference>
<dbReference type="InterPro" id="IPR027417">
    <property type="entry name" value="P-loop_NTPase"/>
</dbReference>
<evidence type="ECO:0000259" key="11">
    <source>
        <dbReference type="PROSITE" id="PS51194"/>
    </source>
</evidence>
<dbReference type="PANTHER" id="PTHR47964">
    <property type="entry name" value="ATP-DEPENDENT DNA HELICASE HOMOLOG RECG, CHLOROPLASTIC"/>
    <property type="match status" value="1"/>
</dbReference>
<organism evidence="12 13">
    <name type="scientific">Thermodesulfobium acidiphilum</name>
    <dbReference type="NCBI Taxonomy" id="1794699"/>
    <lineage>
        <taxon>Bacteria</taxon>
        <taxon>Pseudomonadati</taxon>
        <taxon>Thermodesulfobiota</taxon>
        <taxon>Thermodesulfobiia</taxon>
        <taxon>Thermodesulfobiales</taxon>
        <taxon>Thermodesulfobiaceae</taxon>
        <taxon>Thermodesulfobium</taxon>
    </lineage>
</organism>
<dbReference type="NCBIfam" id="TIGR00580">
    <property type="entry name" value="mfd"/>
    <property type="match status" value="1"/>
</dbReference>
<dbReference type="SMART" id="SM00487">
    <property type="entry name" value="DEXDc"/>
    <property type="match status" value="1"/>
</dbReference>
<dbReference type="AlphaFoldDB" id="A0A2R4VYN2"/>
<name>A0A2R4VYN2_THEAF</name>
<feature type="domain" description="Helicase C-terminal" evidence="11">
    <location>
        <begin position="783"/>
        <end position="936"/>
    </location>
</feature>
<dbReference type="InterPro" id="IPR003711">
    <property type="entry name" value="CarD-like/TRCF_RID"/>
</dbReference>
<evidence type="ECO:0000256" key="8">
    <source>
        <dbReference type="ARBA" id="ARBA00023204"/>
    </source>
</evidence>
<evidence type="ECO:0000256" key="1">
    <source>
        <dbReference type="ARBA" id="ARBA00022490"/>
    </source>
</evidence>
<keyword evidence="8 9" id="KW-0234">DNA repair</keyword>
<dbReference type="GO" id="GO:0005524">
    <property type="term" value="F:ATP binding"/>
    <property type="evidence" value="ECO:0007669"/>
    <property type="project" value="UniProtKB-UniRule"/>
</dbReference>
<dbReference type="GO" id="GO:0003684">
    <property type="term" value="F:damaged DNA binding"/>
    <property type="evidence" value="ECO:0007669"/>
    <property type="project" value="InterPro"/>
</dbReference>
<keyword evidence="4 9" id="KW-0378">Hydrolase</keyword>
<dbReference type="GO" id="GO:0016787">
    <property type="term" value="F:hydrolase activity"/>
    <property type="evidence" value="ECO:0007669"/>
    <property type="project" value="UniProtKB-KW"/>
</dbReference>
<dbReference type="Gene3D" id="3.90.1150.50">
    <property type="entry name" value="Transcription-repair-coupling factor, D7 domain"/>
    <property type="match status" value="1"/>
</dbReference>
<dbReference type="InterPro" id="IPR001650">
    <property type="entry name" value="Helicase_C-like"/>
</dbReference>
<dbReference type="Pfam" id="PF00271">
    <property type="entry name" value="Helicase_C"/>
    <property type="match status" value="1"/>
</dbReference>
<dbReference type="PROSITE" id="PS51192">
    <property type="entry name" value="HELICASE_ATP_BIND_1"/>
    <property type="match status" value="1"/>
</dbReference>
<sequence>MKFLDELFNKVLEKCITNYKSNIINVQFETSLFLAYYFSQKNKKALFVYKNEKISQDAYNLLKRNSNTNSEEEINFSLYPAWDILFGERLSPSFRIISQRIIAQKKYSVLISSTKAVLSPKEKNFQSLFLKKNVEIDREKLIDLLSKNYTRKSLCELPGEFAVRGMLLDVFPFYSENPVRLIFSDNTINAIKYFNPEDQRTLREIESFDLIVIETLKFSPDEKEKIRRFFNALSKEERNIISEEITNIENDTNFYGIENYLYFKNDLKSILDDFNMVFFVDKDQVQSEITRLLQEIKKLRSFQIENKIYVKIPSFIYNLFRDPENLFAEDFNTKERSKDIVDFNPELIKPLVKEVRAAPPLPRGGTENIKNTLNWYLNANYTVEVSMNHIPNCLKDLENPQLIFSEKRYPAGIEILGIDKKLAKKYSIRENLIIFTSQEFSTIQTKEKTTRRKSISSLQELQYNDLVVHRDHGIGRFIGLKLMNFTKVQREYAQILYKDDDILYIPVEEFTRLSKYIGPDDAELSSLRSNDWTSKKKRAKDFAEKIAHEIVFIEASRRNVQRPIYSNTKDPTMEELELKESFGYDETPDQERAIEDVFLDMSKPYPMDRLIVADAGFGKTEIAIRAAYRAVLASRQVALLAPTTLLADQHYRTFKNRFDPLGVRVEVLSRISKSGNKNKILKDLKENKIDIIIGTHSLLSKNIKFKNLGLLIIDEEQKFGVMQKEQFKKIRTELDVLSLSATPIPRTLNMALSGLRDISTIFTPPKNRMPIRSIVSVFKDVIVREAILRELDRGGQIFVVDARISNLNNLKEKIENIVGNVSCAILHGQKSPQEISTTLERFLNKEIDLLISTAILESGLDIPEVNTIIINNADLFGLSELYQLRGRVGRSFKQGYAYFLYSSDKRITEDAKRRLETIQRNSSLVSGFNISLKDMEIRGTGNVLGTEQHGHMENIGVELFTEMIAEELARIRGTVKEFTKIKAEIELYIDKNYINEEGLRIDLYKRLQKVESEEELFSLQEEIEDRFGKMPKELSNLFLLTLIKLKATKIGIKELNILKDSIKIAPNNNEYIEKIKKSGFFVKATKEEIVIRPSSPADSFGFAISLLSLLSS</sequence>
<dbReference type="SUPFAM" id="SSF143517">
    <property type="entry name" value="TRCF domain-like"/>
    <property type="match status" value="1"/>
</dbReference>
<evidence type="ECO:0000256" key="9">
    <source>
        <dbReference type="HAMAP-Rule" id="MF_00969"/>
    </source>
</evidence>
<evidence type="ECO:0000256" key="3">
    <source>
        <dbReference type="ARBA" id="ARBA00022763"/>
    </source>
</evidence>
<dbReference type="InterPro" id="IPR004576">
    <property type="entry name" value="Mfd"/>
</dbReference>
<dbReference type="EC" id="3.6.4.-" evidence="9"/>
<accession>A0A2R4VYN2</accession>
<comment type="subcellular location">
    <subcellularLocation>
        <location evidence="9">Cytoplasm</location>
    </subcellularLocation>
</comment>
<gene>
    <name evidence="9" type="primary">mfd</name>
    <name evidence="12" type="ORF">TDSAC_0270</name>
</gene>
<dbReference type="SMART" id="SM00982">
    <property type="entry name" value="TRCF"/>
    <property type="match status" value="1"/>
</dbReference>
<dbReference type="Gene3D" id="2.40.10.170">
    <property type="match status" value="1"/>
</dbReference>
<keyword evidence="1 9" id="KW-0963">Cytoplasm</keyword>
<keyword evidence="7 9" id="KW-0238">DNA-binding</keyword>
<feature type="domain" description="Helicase ATP-binding" evidence="10">
    <location>
        <begin position="600"/>
        <end position="761"/>
    </location>
</feature>
<dbReference type="Pfam" id="PF03461">
    <property type="entry name" value="TRCF"/>
    <property type="match status" value="1"/>
</dbReference>
<dbReference type="Gene3D" id="3.40.50.300">
    <property type="entry name" value="P-loop containing nucleotide triphosphate hydrolases"/>
    <property type="match status" value="2"/>
</dbReference>
<evidence type="ECO:0000313" key="12">
    <source>
        <dbReference type="EMBL" id="AWB09653.1"/>
    </source>
</evidence>
<dbReference type="OrthoDB" id="9804325at2"/>
<dbReference type="SMART" id="SM00490">
    <property type="entry name" value="HELICc"/>
    <property type="match status" value="1"/>
</dbReference>
<comment type="similarity">
    <text evidence="9">In the N-terminal section; belongs to the UvrB family.</text>
</comment>
<dbReference type="Pfam" id="PF17757">
    <property type="entry name" value="UvrB_inter"/>
    <property type="match status" value="1"/>
</dbReference>
<evidence type="ECO:0000256" key="7">
    <source>
        <dbReference type="ARBA" id="ARBA00023125"/>
    </source>
</evidence>
<dbReference type="Pfam" id="PF00270">
    <property type="entry name" value="DEAD"/>
    <property type="match status" value="1"/>
</dbReference>
<dbReference type="InterPro" id="IPR014001">
    <property type="entry name" value="Helicase_ATP-bd"/>
</dbReference>
<keyword evidence="3 9" id="KW-0227">DNA damage</keyword>
<dbReference type="InterPro" id="IPR037235">
    <property type="entry name" value="TRCF-like_C_D7"/>
</dbReference>
<dbReference type="GO" id="GO:0006355">
    <property type="term" value="P:regulation of DNA-templated transcription"/>
    <property type="evidence" value="ECO:0007669"/>
    <property type="project" value="UniProtKB-UniRule"/>
</dbReference>
<dbReference type="InterPro" id="IPR036101">
    <property type="entry name" value="CarD-like/TRCF_RID_sf"/>
</dbReference>
<keyword evidence="5" id="KW-0347">Helicase</keyword>
<proteinExistence type="inferred from homology"/>
<evidence type="ECO:0000256" key="4">
    <source>
        <dbReference type="ARBA" id="ARBA00022801"/>
    </source>
</evidence>
<dbReference type="SMART" id="SM01058">
    <property type="entry name" value="CarD_TRCF"/>
    <property type="match status" value="1"/>
</dbReference>
<dbReference type="HAMAP" id="MF_00969">
    <property type="entry name" value="TRCF"/>
    <property type="match status" value="1"/>
</dbReference>
<evidence type="ECO:0000256" key="5">
    <source>
        <dbReference type="ARBA" id="ARBA00022806"/>
    </source>
</evidence>
<comment type="similarity">
    <text evidence="9">In the C-terminal section; belongs to the helicase family. RecG subfamily.</text>
</comment>
<dbReference type="Pfam" id="PF02559">
    <property type="entry name" value="CarD_TRCF_RID"/>
    <property type="match status" value="1"/>
</dbReference>
<dbReference type="CDD" id="cd17991">
    <property type="entry name" value="DEXHc_TRCF"/>
    <property type="match status" value="1"/>
</dbReference>
<dbReference type="Gene3D" id="3.30.2060.10">
    <property type="entry name" value="Penicillin-binding protein 1b domain"/>
    <property type="match status" value="1"/>
</dbReference>
<dbReference type="GO" id="GO:0003678">
    <property type="term" value="F:DNA helicase activity"/>
    <property type="evidence" value="ECO:0007669"/>
    <property type="project" value="TreeGrafter"/>
</dbReference>
<comment type="function">
    <text evidence="9">Couples transcription and DNA repair by recognizing RNA polymerase (RNAP) stalled at DNA lesions. Mediates ATP-dependent release of RNAP and its truncated transcript from the DNA, and recruitment of nucleotide excision repair machinery to the damaged site.</text>
</comment>
<dbReference type="PANTHER" id="PTHR47964:SF1">
    <property type="entry name" value="ATP-DEPENDENT DNA HELICASE HOMOLOG RECG, CHLOROPLASTIC"/>
    <property type="match status" value="1"/>
</dbReference>
<keyword evidence="13" id="KW-1185">Reference proteome</keyword>
<dbReference type="EMBL" id="CP020921">
    <property type="protein sequence ID" value="AWB09653.1"/>
    <property type="molecule type" value="Genomic_DNA"/>
</dbReference>